<organism evidence="2">
    <name type="scientific">bioreactor metagenome</name>
    <dbReference type="NCBI Taxonomy" id="1076179"/>
    <lineage>
        <taxon>unclassified sequences</taxon>
        <taxon>metagenomes</taxon>
        <taxon>ecological metagenomes</taxon>
    </lineage>
</organism>
<dbReference type="Gene3D" id="3.40.50.2000">
    <property type="entry name" value="Glycogen Phosphorylase B"/>
    <property type="match status" value="1"/>
</dbReference>
<proteinExistence type="predicted"/>
<comment type="caution">
    <text evidence="2">The sequence shown here is derived from an EMBL/GenBank/DDBJ whole genome shotgun (WGS) entry which is preliminary data.</text>
</comment>
<reference evidence="2" key="1">
    <citation type="submission" date="2019-08" db="EMBL/GenBank/DDBJ databases">
        <authorList>
            <person name="Kucharzyk K."/>
            <person name="Murdoch R.W."/>
            <person name="Higgins S."/>
            <person name="Loffler F."/>
        </authorList>
    </citation>
    <scope>NUCLEOTIDE SEQUENCE</scope>
</reference>
<feature type="domain" description="Glycosyl transferase family 1" evidence="1">
    <location>
        <begin position="1"/>
        <end position="53"/>
    </location>
</feature>
<dbReference type="SUPFAM" id="SSF53756">
    <property type="entry name" value="UDP-Glycosyltransferase/glycogen phosphorylase"/>
    <property type="match status" value="1"/>
</dbReference>
<gene>
    <name evidence="2" type="ORF">SDC9_212727</name>
</gene>
<dbReference type="AlphaFoldDB" id="A0A645JMR5"/>
<dbReference type="InterPro" id="IPR001296">
    <property type="entry name" value="Glyco_trans_1"/>
</dbReference>
<name>A0A645JMR5_9ZZZZ</name>
<sequence length="75" mass="8969">MPIIATNWMYNKDIIQDGVNGLLVPIHNPQAMCEALLKFYRDRNYRTEIAMNNLKEAKKYQPDKVLEVFYRFMDK</sequence>
<protein>
    <recommendedName>
        <fullName evidence="1">Glycosyl transferase family 1 domain-containing protein</fullName>
    </recommendedName>
</protein>
<evidence type="ECO:0000259" key="1">
    <source>
        <dbReference type="Pfam" id="PF00534"/>
    </source>
</evidence>
<dbReference type="GO" id="GO:0016757">
    <property type="term" value="F:glycosyltransferase activity"/>
    <property type="evidence" value="ECO:0007669"/>
    <property type="project" value="InterPro"/>
</dbReference>
<dbReference type="Pfam" id="PF00534">
    <property type="entry name" value="Glycos_transf_1"/>
    <property type="match status" value="1"/>
</dbReference>
<accession>A0A645JMR5</accession>
<evidence type="ECO:0000313" key="2">
    <source>
        <dbReference type="EMBL" id="MPN64948.1"/>
    </source>
</evidence>
<dbReference type="EMBL" id="VSSQ01146588">
    <property type="protein sequence ID" value="MPN64948.1"/>
    <property type="molecule type" value="Genomic_DNA"/>
</dbReference>